<gene>
    <name evidence="4" type="ORF">GL263_20435</name>
</gene>
<dbReference type="Gene3D" id="3.30.450.20">
    <property type="entry name" value="PAS domain"/>
    <property type="match status" value="2"/>
</dbReference>
<dbReference type="PANTHER" id="PTHR43156:SF2">
    <property type="entry name" value="STAGE II SPORULATION PROTEIN E"/>
    <property type="match status" value="1"/>
</dbReference>
<name>A0ABR6EKN2_9ACTN</name>
<organism evidence="4 5">
    <name type="scientific">Streptomyces durbertensis</name>
    <dbReference type="NCBI Taxonomy" id="2448886"/>
    <lineage>
        <taxon>Bacteria</taxon>
        <taxon>Bacillati</taxon>
        <taxon>Actinomycetota</taxon>
        <taxon>Actinomycetes</taxon>
        <taxon>Kitasatosporales</taxon>
        <taxon>Streptomycetaceae</taxon>
        <taxon>Streptomyces</taxon>
    </lineage>
</organism>
<dbReference type="Proteomes" id="UP000766698">
    <property type="component" value="Unassembled WGS sequence"/>
</dbReference>
<dbReference type="InterPro" id="IPR000014">
    <property type="entry name" value="PAS"/>
</dbReference>
<protein>
    <submittedName>
        <fullName evidence="4">SpoIIE family protein phosphatase</fullName>
    </submittedName>
</protein>
<dbReference type="PANTHER" id="PTHR43156">
    <property type="entry name" value="STAGE II SPORULATION PROTEIN E-RELATED"/>
    <property type="match status" value="1"/>
</dbReference>
<keyword evidence="1" id="KW-0378">Hydrolase</keyword>
<dbReference type="SMART" id="SM00331">
    <property type="entry name" value="PP2C_SIG"/>
    <property type="match status" value="1"/>
</dbReference>
<dbReference type="InterPro" id="IPR036457">
    <property type="entry name" value="PPM-type-like_dom_sf"/>
</dbReference>
<feature type="region of interest" description="Disordered" evidence="2">
    <location>
        <begin position="1"/>
        <end position="34"/>
    </location>
</feature>
<evidence type="ECO:0000313" key="5">
    <source>
        <dbReference type="Proteomes" id="UP000766698"/>
    </source>
</evidence>
<dbReference type="Pfam" id="PF13185">
    <property type="entry name" value="GAF_2"/>
    <property type="match status" value="1"/>
</dbReference>
<dbReference type="InterPro" id="IPR013656">
    <property type="entry name" value="PAS_4"/>
</dbReference>
<dbReference type="InterPro" id="IPR001932">
    <property type="entry name" value="PPM-type_phosphatase-like_dom"/>
</dbReference>
<dbReference type="Pfam" id="PF08448">
    <property type="entry name" value="PAS_4"/>
    <property type="match status" value="1"/>
</dbReference>
<dbReference type="SUPFAM" id="SSF55781">
    <property type="entry name" value="GAF domain-like"/>
    <property type="match status" value="2"/>
</dbReference>
<dbReference type="InterPro" id="IPR003018">
    <property type="entry name" value="GAF"/>
</dbReference>
<evidence type="ECO:0000256" key="2">
    <source>
        <dbReference type="SAM" id="MobiDB-lite"/>
    </source>
</evidence>
<evidence type="ECO:0000313" key="4">
    <source>
        <dbReference type="EMBL" id="MBB1245898.1"/>
    </source>
</evidence>
<comment type="caution">
    <text evidence="4">The sequence shown here is derived from an EMBL/GenBank/DDBJ whole genome shotgun (WGS) entry which is preliminary data.</text>
</comment>
<dbReference type="PROSITE" id="PS50112">
    <property type="entry name" value="PAS"/>
    <property type="match status" value="1"/>
</dbReference>
<dbReference type="SMART" id="SM00091">
    <property type="entry name" value="PAS"/>
    <property type="match status" value="2"/>
</dbReference>
<dbReference type="SUPFAM" id="SSF81606">
    <property type="entry name" value="PP2C-like"/>
    <property type="match status" value="1"/>
</dbReference>
<sequence length="845" mass="89699">MPHDPPSTGPPGQGAPAPHGPNEPAASPSSTAWSVPEELRRSLAKALVKAVRAGGGYGGGVYLRSADGRSLVLVMVTGMPRSLVRSWWRVPISGRLPAAEAFRTGRGVFLSDAGERVRRFPQFAAALPYPFGSVCVPVRVGGEVRAVVFVVRAAAGGAGAAGVQRRRLRAVVNRLGAALAGYATTGDSLRYDGEPIAVRLPGETVTGVRVGLFQWDLEAGTINADGECCAILGVRPGEYQGPVSGVIYRVLADDRHELEACVEDADRAGRVLGRRFRVLDRGERPRSVELWGRVVRDGTDGAGPGRLVGVLIDVAQGAAAAEAVERLPDGVFSLDQDGRLTYANRRLEELLHTVRDELLGCYPWDVVPWLSDPAYEDRYRSAMLSQEPTSFLARDPAGESLVFHLFPDVHGLTGRVVPAGPPGDAEVPGGQLPEPPAGFGSAATGPGALYHIVHMASVLTEAVTVGQVCDVVVDQLLPLSGGREMAVYVVRDRRMFLARQSGYPDGFLDEFEGVALDASLPGVQALTHGVPMFFESPRQLLAAYPGIPLDEMSAWAFVPLIASGRQVGSCILGFDRQRVFGAEERASLTALGGLVAQALERARLFDMESALARGLQRGLLPRRFPEVPGMAVTARYLPGTQGMEIGGDWYDVLTSERGVALCIGDVEGHNVAAAAVMGQLRSAVAALAGAGLPPQEVMRRVNRQLADAESGLFASCCYVEWDRSSGEATMVRAGHLPPVLCHPDGRTEVVDAPGGILLGVLPDAEYPALTFPFAPGDLLALYTDGLVEEPGEDVEHGIDALRTRLAHTAAASLDELADRLVGEARRATDRPDDIALLLALLPPRP</sequence>
<dbReference type="Gene3D" id="3.30.450.40">
    <property type="match status" value="2"/>
</dbReference>
<evidence type="ECO:0000256" key="1">
    <source>
        <dbReference type="ARBA" id="ARBA00022801"/>
    </source>
</evidence>
<reference evidence="5" key="1">
    <citation type="journal article" date="2020" name="Syst. Appl. Microbiol.">
        <title>Streptomyces alkaliterrae sp. nov., isolated from an alkaline soil, and emended descriptions of Streptomyces alkaliphilus, Streptomyces calidiresistens and Streptomyces durbertensis.</title>
        <authorList>
            <person name="Swiecimska M."/>
            <person name="Golinska P."/>
            <person name="Nouioui I."/>
            <person name="Wypij M."/>
            <person name="Rai M."/>
            <person name="Sangal V."/>
            <person name="Goodfellow M."/>
        </authorList>
    </citation>
    <scope>NUCLEOTIDE SEQUENCE [LARGE SCALE GENOMIC DNA]</scope>
    <source>
        <strain evidence="5">DSM 104538</strain>
    </source>
</reference>
<dbReference type="InterPro" id="IPR035965">
    <property type="entry name" value="PAS-like_dom_sf"/>
</dbReference>
<dbReference type="InterPro" id="IPR029016">
    <property type="entry name" value="GAF-like_dom_sf"/>
</dbReference>
<dbReference type="Gene3D" id="3.60.40.10">
    <property type="entry name" value="PPM-type phosphatase domain"/>
    <property type="match status" value="1"/>
</dbReference>
<dbReference type="InterPro" id="IPR052016">
    <property type="entry name" value="Bact_Sigma-Reg"/>
</dbReference>
<dbReference type="Pfam" id="PF07228">
    <property type="entry name" value="SpoIIE"/>
    <property type="match status" value="1"/>
</dbReference>
<dbReference type="CDD" id="cd00130">
    <property type="entry name" value="PAS"/>
    <property type="match status" value="2"/>
</dbReference>
<dbReference type="EMBL" id="WMLF01000365">
    <property type="protein sequence ID" value="MBB1245898.1"/>
    <property type="molecule type" value="Genomic_DNA"/>
</dbReference>
<feature type="domain" description="PAS" evidence="3">
    <location>
        <begin position="316"/>
        <end position="360"/>
    </location>
</feature>
<proteinExistence type="predicted"/>
<keyword evidence="5" id="KW-1185">Reference proteome</keyword>
<evidence type="ECO:0000259" key="3">
    <source>
        <dbReference type="PROSITE" id="PS50112"/>
    </source>
</evidence>
<dbReference type="SUPFAM" id="SSF55785">
    <property type="entry name" value="PYP-like sensor domain (PAS domain)"/>
    <property type="match status" value="2"/>
</dbReference>
<accession>A0ABR6EKN2</accession>